<accession>A0A1N6YTP3</accession>
<evidence type="ECO:0000256" key="1">
    <source>
        <dbReference type="ARBA" id="ARBA00023125"/>
    </source>
</evidence>
<dbReference type="SMART" id="SM00862">
    <property type="entry name" value="Trans_reg_C"/>
    <property type="match status" value="1"/>
</dbReference>
<dbReference type="AlphaFoldDB" id="A0A1N6YTP3"/>
<dbReference type="Proteomes" id="UP000186079">
    <property type="component" value="Unassembled WGS sequence"/>
</dbReference>
<evidence type="ECO:0000259" key="3">
    <source>
        <dbReference type="PROSITE" id="PS51755"/>
    </source>
</evidence>
<dbReference type="EMBL" id="FTMC01000016">
    <property type="protein sequence ID" value="SIR17937.1"/>
    <property type="molecule type" value="Genomic_DNA"/>
</dbReference>
<dbReference type="GO" id="GO:0006355">
    <property type="term" value="P:regulation of DNA-templated transcription"/>
    <property type="evidence" value="ECO:0007669"/>
    <property type="project" value="InterPro"/>
</dbReference>
<dbReference type="InterPro" id="IPR036388">
    <property type="entry name" value="WH-like_DNA-bd_sf"/>
</dbReference>
<reference evidence="4 5" key="1">
    <citation type="submission" date="2017-01" db="EMBL/GenBank/DDBJ databases">
        <authorList>
            <person name="Mah S.A."/>
            <person name="Swanson W.J."/>
            <person name="Moy G.W."/>
            <person name="Vacquier V.D."/>
        </authorList>
    </citation>
    <scope>NUCLEOTIDE SEQUENCE [LARGE SCALE GENOMIC DNA]</scope>
    <source>
        <strain evidence="4 5">ATCC 29606</strain>
    </source>
</reference>
<dbReference type="SUPFAM" id="SSF46894">
    <property type="entry name" value="C-terminal effector domain of the bipartite response regulators"/>
    <property type="match status" value="1"/>
</dbReference>
<dbReference type="CDD" id="cd00383">
    <property type="entry name" value="trans_reg_C"/>
    <property type="match status" value="1"/>
</dbReference>
<dbReference type="PROSITE" id="PS51755">
    <property type="entry name" value="OMPR_PHOB"/>
    <property type="match status" value="1"/>
</dbReference>
<dbReference type="InterPro" id="IPR016032">
    <property type="entry name" value="Sig_transdc_resp-reg_C-effctor"/>
</dbReference>
<dbReference type="Gene3D" id="1.10.10.10">
    <property type="entry name" value="Winged helix-like DNA-binding domain superfamily/Winged helix DNA-binding domain"/>
    <property type="match status" value="1"/>
</dbReference>
<dbReference type="RefSeq" id="WP_052199709.1">
    <property type="nucleotide sequence ID" value="NZ_JRUD01000004.1"/>
</dbReference>
<proteinExistence type="predicted"/>
<name>A0A1N6YTP3_9PSED</name>
<gene>
    <name evidence="4" type="ORF">SAMN05421672_11614</name>
</gene>
<dbReference type="InterPro" id="IPR001867">
    <property type="entry name" value="OmpR/PhoB-type_DNA-bd"/>
</dbReference>
<protein>
    <submittedName>
        <fullName evidence="4">DNA-binding winged helix-turn-helix (WHTH) domain-containing protein</fullName>
    </submittedName>
</protein>
<organism evidence="4 5">
    <name type="scientific">Pseudomonas flexibilis</name>
    <dbReference type="NCBI Taxonomy" id="706570"/>
    <lineage>
        <taxon>Bacteria</taxon>
        <taxon>Pseudomonadati</taxon>
        <taxon>Pseudomonadota</taxon>
        <taxon>Gammaproteobacteria</taxon>
        <taxon>Pseudomonadales</taxon>
        <taxon>Pseudomonadaceae</taxon>
        <taxon>Pseudomonas</taxon>
    </lineage>
</organism>
<evidence type="ECO:0000313" key="5">
    <source>
        <dbReference type="Proteomes" id="UP000186079"/>
    </source>
</evidence>
<dbReference type="Pfam" id="PF00486">
    <property type="entry name" value="Trans_reg_C"/>
    <property type="match status" value="1"/>
</dbReference>
<feature type="DNA-binding region" description="OmpR/PhoB-type" evidence="2">
    <location>
        <begin position="11"/>
        <end position="114"/>
    </location>
</feature>
<evidence type="ECO:0000313" key="4">
    <source>
        <dbReference type="EMBL" id="SIR17937.1"/>
    </source>
</evidence>
<evidence type="ECO:0000256" key="2">
    <source>
        <dbReference type="PROSITE-ProRule" id="PRU01091"/>
    </source>
</evidence>
<dbReference type="GO" id="GO:0003677">
    <property type="term" value="F:DNA binding"/>
    <property type="evidence" value="ECO:0007669"/>
    <property type="project" value="UniProtKB-UniRule"/>
</dbReference>
<keyword evidence="1 2" id="KW-0238">DNA-binding</keyword>
<dbReference type="GO" id="GO:0000160">
    <property type="term" value="P:phosphorelay signal transduction system"/>
    <property type="evidence" value="ECO:0007669"/>
    <property type="project" value="InterPro"/>
</dbReference>
<feature type="domain" description="OmpR/PhoB-type" evidence="3">
    <location>
        <begin position="11"/>
        <end position="114"/>
    </location>
</feature>
<sequence length="168" mass="18959">MIPQSQSTREVIRLRTGQGDCRLLFQARQYQLRPQGSDQRIELGYAGSRVLERLLRSPGEVVTREELLEYGWTDRVVSQGSLNQQIYVLRQLLGDEKGRNIIQTLPRRGYLFNPEFIEPETGEEALPAPSVPPSATPVRSRRRTLPNWVKLGGLLALTPLLATCAAHL</sequence>